<dbReference type="EMBL" id="JAWRVE010000143">
    <property type="protein sequence ID" value="KAL1853996.1"/>
    <property type="molecule type" value="Genomic_DNA"/>
</dbReference>
<comment type="caution">
    <text evidence="1">The sequence shown here is derived from an EMBL/GenBank/DDBJ whole genome shotgun (WGS) entry which is preliminary data.</text>
</comment>
<evidence type="ECO:0000313" key="1">
    <source>
        <dbReference type="EMBL" id="KAL1853996.1"/>
    </source>
</evidence>
<protein>
    <submittedName>
        <fullName evidence="1">Uncharacterized protein</fullName>
    </submittedName>
</protein>
<organism evidence="1 2">
    <name type="scientific">Diaporthe australafricana</name>
    <dbReference type="NCBI Taxonomy" id="127596"/>
    <lineage>
        <taxon>Eukaryota</taxon>
        <taxon>Fungi</taxon>
        <taxon>Dikarya</taxon>
        <taxon>Ascomycota</taxon>
        <taxon>Pezizomycotina</taxon>
        <taxon>Sordariomycetes</taxon>
        <taxon>Sordariomycetidae</taxon>
        <taxon>Diaporthales</taxon>
        <taxon>Diaporthaceae</taxon>
        <taxon>Diaporthe</taxon>
    </lineage>
</organism>
<evidence type="ECO:0000313" key="2">
    <source>
        <dbReference type="Proteomes" id="UP001583177"/>
    </source>
</evidence>
<name>A0ABR3W693_9PEZI</name>
<dbReference type="Proteomes" id="UP001583177">
    <property type="component" value="Unassembled WGS sequence"/>
</dbReference>
<reference evidence="1 2" key="1">
    <citation type="journal article" date="2024" name="IMA Fungus">
        <title>IMA Genome - F19 : A genome assembly and annotation guide to empower mycologists, including annotated draft genome sequences of Ceratocystis pirilliformis, Diaporthe australafricana, Fusarium ophioides, Paecilomyces lecythidis, and Sporothrix stenoceras.</title>
        <authorList>
            <person name="Aylward J."/>
            <person name="Wilson A.M."/>
            <person name="Visagie C.M."/>
            <person name="Spraker J."/>
            <person name="Barnes I."/>
            <person name="Buitendag C."/>
            <person name="Ceriani C."/>
            <person name="Del Mar Angel L."/>
            <person name="du Plessis D."/>
            <person name="Fuchs T."/>
            <person name="Gasser K."/>
            <person name="Kramer D."/>
            <person name="Li W."/>
            <person name="Munsamy K."/>
            <person name="Piso A."/>
            <person name="Price J.L."/>
            <person name="Sonnekus B."/>
            <person name="Thomas C."/>
            <person name="van der Nest A."/>
            <person name="van Dijk A."/>
            <person name="van Heerden A."/>
            <person name="van Vuuren N."/>
            <person name="Yilmaz N."/>
            <person name="Duong T.A."/>
            <person name="van der Merwe N.A."/>
            <person name="Wingfield M.J."/>
            <person name="Wingfield B.D."/>
        </authorList>
    </citation>
    <scope>NUCLEOTIDE SEQUENCE [LARGE SCALE GENOMIC DNA]</scope>
    <source>
        <strain evidence="1 2">CMW 18300</strain>
    </source>
</reference>
<keyword evidence="2" id="KW-1185">Reference proteome</keyword>
<accession>A0ABR3W693</accession>
<proteinExistence type="predicted"/>
<gene>
    <name evidence="1" type="ORF">Daus18300_011586</name>
</gene>
<sequence>MIDPRTSGLSFFVKAINGANVETKSSNSVDASTLSLPGGRPIINIRAVPQVEFTTYTADMLVPYSDVVIYVTYSELNGTCDFQNAPAWPLKYNTGKYYCGVYKAEGTNMYRFSGHFDNTSGVLTWAWTLVGSVSVDQTGFTYTWVLPVGLSTMDTTSFVIETRGYELAADVFMPCPTSWGEGTGGSFCA</sequence>